<dbReference type="NCBIfam" id="TIGR04057">
    <property type="entry name" value="SusC_RagA_signa"/>
    <property type="match status" value="1"/>
</dbReference>
<feature type="domain" description="TonB-dependent receptor-like beta-barrel" evidence="11">
    <location>
        <begin position="477"/>
        <end position="1030"/>
    </location>
</feature>
<evidence type="ECO:0000259" key="12">
    <source>
        <dbReference type="Pfam" id="PF07715"/>
    </source>
</evidence>
<name>A0A3E4N5B4_9BACT</name>
<dbReference type="InterPro" id="IPR039426">
    <property type="entry name" value="TonB-dep_rcpt-like"/>
</dbReference>
<evidence type="ECO:0000259" key="11">
    <source>
        <dbReference type="Pfam" id="PF00593"/>
    </source>
</evidence>
<evidence type="ECO:0000256" key="7">
    <source>
        <dbReference type="ARBA" id="ARBA00023237"/>
    </source>
</evidence>
<evidence type="ECO:0000256" key="8">
    <source>
        <dbReference type="PROSITE-ProRule" id="PRU01360"/>
    </source>
</evidence>
<keyword evidence="6 8" id="KW-0472">Membrane</keyword>
<dbReference type="Pfam" id="PF00593">
    <property type="entry name" value="TonB_dep_Rec_b-barrel"/>
    <property type="match status" value="1"/>
</dbReference>
<evidence type="ECO:0000256" key="1">
    <source>
        <dbReference type="ARBA" id="ARBA00004571"/>
    </source>
</evidence>
<evidence type="ECO:0000256" key="10">
    <source>
        <dbReference type="SAM" id="SignalP"/>
    </source>
</evidence>
<evidence type="ECO:0000256" key="2">
    <source>
        <dbReference type="ARBA" id="ARBA00022448"/>
    </source>
</evidence>
<dbReference type="FunFam" id="2.60.40.1120:FF:000003">
    <property type="entry name" value="Outer membrane protein Omp121"/>
    <property type="match status" value="1"/>
</dbReference>
<evidence type="ECO:0000256" key="6">
    <source>
        <dbReference type="ARBA" id="ARBA00023136"/>
    </source>
</evidence>
<accession>A0A3E4N5B4</accession>
<dbReference type="SUPFAM" id="SSF56935">
    <property type="entry name" value="Porins"/>
    <property type="match status" value="1"/>
</dbReference>
<dbReference type="Gene3D" id="2.60.40.1120">
    <property type="entry name" value="Carboxypeptidase-like, regulatory domain"/>
    <property type="match status" value="1"/>
</dbReference>
<dbReference type="Pfam" id="PF13715">
    <property type="entry name" value="CarbopepD_reg_2"/>
    <property type="match status" value="1"/>
</dbReference>
<dbReference type="InterPro" id="IPR008969">
    <property type="entry name" value="CarboxyPept-like_regulatory"/>
</dbReference>
<dbReference type="Gene3D" id="2.170.130.10">
    <property type="entry name" value="TonB-dependent receptor, plug domain"/>
    <property type="match status" value="1"/>
</dbReference>
<dbReference type="SUPFAM" id="SSF49464">
    <property type="entry name" value="Carboxypeptidase regulatory domain-like"/>
    <property type="match status" value="1"/>
</dbReference>
<evidence type="ECO:0000313" key="14">
    <source>
        <dbReference type="Proteomes" id="UP000260862"/>
    </source>
</evidence>
<dbReference type="AlphaFoldDB" id="A0A3E4N5B4"/>
<evidence type="ECO:0000256" key="9">
    <source>
        <dbReference type="RuleBase" id="RU003357"/>
    </source>
</evidence>
<feature type="chain" id="PRO_5017710521" evidence="10">
    <location>
        <begin position="24"/>
        <end position="1101"/>
    </location>
</feature>
<dbReference type="Proteomes" id="UP000260862">
    <property type="component" value="Unassembled WGS sequence"/>
</dbReference>
<evidence type="ECO:0000256" key="4">
    <source>
        <dbReference type="ARBA" id="ARBA00022692"/>
    </source>
</evidence>
<dbReference type="FunFam" id="2.170.130.10:FF:000003">
    <property type="entry name" value="SusC/RagA family TonB-linked outer membrane protein"/>
    <property type="match status" value="1"/>
</dbReference>
<keyword evidence="3 8" id="KW-1134">Transmembrane beta strand</keyword>
<comment type="subcellular location">
    <subcellularLocation>
        <location evidence="1 8">Cell outer membrane</location>
        <topology evidence="1 8">Multi-pass membrane protein</topology>
    </subcellularLocation>
</comment>
<keyword evidence="5 9" id="KW-0798">TonB box</keyword>
<dbReference type="NCBIfam" id="TIGR04056">
    <property type="entry name" value="OMP_RagA_SusC"/>
    <property type="match status" value="1"/>
</dbReference>
<dbReference type="InterPro" id="IPR000531">
    <property type="entry name" value="Beta-barrel_TonB"/>
</dbReference>
<organism evidence="13 14">
    <name type="scientific">Phocaeicola plebeius</name>
    <dbReference type="NCBI Taxonomy" id="310297"/>
    <lineage>
        <taxon>Bacteria</taxon>
        <taxon>Pseudomonadati</taxon>
        <taxon>Bacteroidota</taxon>
        <taxon>Bacteroidia</taxon>
        <taxon>Bacteroidales</taxon>
        <taxon>Bacteroidaceae</taxon>
        <taxon>Phocaeicola</taxon>
    </lineage>
</organism>
<gene>
    <name evidence="13" type="ORF">DXD04_03745</name>
</gene>
<keyword evidence="7 8" id="KW-0998">Cell outer membrane</keyword>
<dbReference type="InterPro" id="IPR037066">
    <property type="entry name" value="Plug_dom_sf"/>
</dbReference>
<dbReference type="InterPro" id="IPR023996">
    <property type="entry name" value="TonB-dep_OMP_SusC/RagA"/>
</dbReference>
<dbReference type="InterPro" id="IPR012910">
    <property type="entry name" value="Plug_dom"/>
</dbReference>
<evidence type="ECO:0000313" key="13">
    <source>
        <dbReference type="EMBL" id="RGK57342.1"/>
    </source>
</evidence>
<dbReference type="PROSITE" id="PS52016">
    <property type="entry name" value="TONB_DEPENDENT_REC_3"/>
    <property type="match status" value="1"/>
</dbReference>
<dbReference type="Pfam" id="PF07715">
    <property type="entry name" value="Plug"/>
    <property type="match status" value="1"/>
</dbReference>
<dbReference type="InterPro" id="IPR036942">
    <property type="entry name" value="Beta-barrel_TonB_sf"/>
</dbReference>
<evidence type="ECO:0000256" key="5">
    <source>
        <dbReference type="ARBA" id="ARBA00023077"/>
    </source>
</evidence>
<keyword evidence="2 8" id="KW-0813">Transport</keyword>
<reference evidence="13 14" key="1">
    <citation type="submission" date="2018-08" db="EMBL/GenBank/DDBJ databases">
        <title>A genome reference for cultivated species of the human gut microbiota.</title>
        <authorList>
            <person name="Zou Y."/>
            <person name="Xue W."/>
            <person name="Luo G."/>
        </authorList>
    </citation>
    <scope>NUCLEOTIDE SEQUENCE [LARGE SCALE GENOMIC DNA]</scope>
    <source>
        <strain evidence="13 14">TF10-3AC</strain>
    </source>
</reference>
<comment type="caution">
    <text evidence="13">The sequence shown here is derived from an EMBL/GenBank/DDBJ whole genome shotgun (WGS) entry which is preliminary data.</text>
</comment>
<keyword evidence="14" id="KW-1185">Reference proteome</keyword>
<sequence length="1101" mass="121428">MRYFNKAMLVASAALCLNLSVFSQNITLKTGNVTVKEAMEQLKKSSGYSFVFSSVDVDTQKHISISVQDGNIDDVVRQILAGQIGITYEIKDKNIIIKKSENGVVSSKKLQTKGSVRDVNGEPIIGATVMERGTSNGTITDIDGNFMLEVPEGAMLDISYVGYKNQSVQVLSGKQIAISLREDSETLDEVVVIGYGAQKKVNVIGSIATLDSETLESRAVPDVSNMLTGQLSGVTITQTSGNPGQDAGTIRVRGVGSFGATPDPLVLIDGMPGSLSDLTPSEIENISVLKDAASAAIYGSRAANGVILVTTKEGKAGKTHITYNGSIGMSQATELPDFAHSYEYAEYYNMAMGTETYTPEMIRKYRDGSDPDNYADEMYLDELLGGHALQTKHELSVNGGSGKLQYMASLGYLRQNGLLDNNYYNRYNARVNLNAEIAKNVSLSVRVSGMTSDRHEPSTPGVLDNEGFKGIIANAVRYPGLTPSYLSTGEIGPGPKLQGTPVAWVNCASFYREDFDKFNGNIELTWKPIKGLTLRAIGGYNYALSTIRNYRADMPLAGGQSTGPSSLTNSMERTVYKTFQAVADYNTIIAKRHNLSVLLGYTWEDEGQRTLSGSRNNFPSDDVPYLGAGGADGQTNDGGGYDWAIQSVFGRLTYNYDQRYLFETTMRYDGSSRFPSNTKFGFFPSVAAGWRVSEEKFWKERNVSDWFNNLKLKASYGILGNNNIGNYPYQSVYTLGEAQNYVFGGVYTQGAAVTTYVDPTLKWERTRTADFGIETGFFDNKLTLNATYFHRKTTDVLYKPAASYSSIFGLAISEVNTGELENKGWEFEIGHQNTIGDFHYHVNGNFSIIKNKVLTLGMGNVTQNNGMIGNGSDLFIGYPMEMFYGYKTDGVFLTDAEVNDWYDQAEIAKGSQAGDIRYVDITGDGKVTPDDRTYLGSRIPKYTFGLNLGAEYKGFDFSMLIQGVAGVKGTLSVYAGYAFYQEGNIQRWQMENCWNVQQDNRYPEYPRLEVMSNAGSNNTLTSDYWVLNASYVKVRNIQFGYTLPESVTRKFGSSGMRFYVSLDNPLTFKSYREGWDPENTSNDGQYYPTMSTYTFGLTLKF</sequence>
<dbReference type="GO" id="GO:0006826">
    <property type="term" value="P:iron ion transport"/>
    <property type="evidence" value="ECO:0007669"/>
    <property type="project" value="UniProtKB-KW"/>
</dbReference>
<dbReference type="RefSeq" id="WP_117671022.1">
    <property type="nucleotide sequence ID" value="NZ_CABOGR010000005.1"/>
</dbReference>
<keyword evidence="4 8" id="KW-0812">Transmembrane</keyword>
<dbReference type="InterPro" id="IPR023997">
    <property type="entry name" value="TonB-dep_OMP_SusC/RagA_CS"/>
</dbReference>
<evidence type="ECO:0000256" key="3">
    <source>
        <dbReference type="ARBA" id="ARBA00022452"/>
    </source>
</evidence>
<comment type="similarity">
    <text evidence="8 9">Belongs to the TonB-dependent receptor family.</text>
</comment>
<dbReference type="GO" id="GO:0009279">
    <property type="term" value="C:cell outer membrane"/>
    <property type="evidence" value="ECO:0007669"/>
    <property type="project" value="UniProtKB-SubCell"/>
</dbReference>
<feature type="domain" description="TonB-dependent receptor plug" evidence="12">
    <location>
        <begin position="200"/>
        <end position="306"/>
    </location>
</feature>
<feature type="signal peptide" evidence="10">
    <location>
        <begin position="1"/>
        <end position="23"/>
    </location>
</feature>
<proteinExistence type="inferred from homology"/>
<dbReference type="EMBL" id="QSQT01000005">
    <property type="protein sequence ID" value="RGK57342.1"/>
    <property type="molecule type" value="Genomic_DNA"/>
</dbReference>
<protein>
    <submittedName>
        <fullName evidence="13">SusC/RagA family TonB-linked outer membrane protein</fullName>
    </submittedName>
</protein>
<keyword evidence="10" id="KW-0732">Signal</keyword>
<dbReference type="Gene3D" id="2.40.170.20">
    <property type="entry name" value="TonB-dependent receptor, beta-barrel domain"/>
    <property type="match status" value="1"/>
</dbReference>